<dbReference type="Pfam" id="PF02535">
    <property type="entry name" value="Zip"/>
    <property type="match status" value="1"/>
</dbReference>
<comment type="catalytic activity">
    <reaction evidence="13">
        <text>Zn(2+)(in) = Zn(2+)(out)</text>
        <dbReference type="Rhea" id="RHEA:29351"/>
        <dbReference type="ChEBI" id="CHEBI:29105"/>
    </reaction>
</comment>
<dbReference type="HAMAP" id="MF_00548">
    <property type="entry name" value="ZupT"/>
    <property type="match status" value="1"/>
</dbReference>
<accession>A0ABY5V088</accession>
<keyword evidence="11 13" id="KW-0406">Ion transport</keyword>
<keyword evidence="10" id="KW-0408">Iron</keyword>
<dbReference type="NCBIfam" id="NF003243">
    <property type="entry name" value="PRK04201.1"/>
    <property type="match status" value="1"/>
</dbReference>
<gene>
    <name evidence="13 14" type="primary">zupT</name>
    <name evidence="14" type="ORF">NQ491_01480</name>
</gene>
<feature type="transmembrane region" description="Helical" evidence="13">
    <location>
        <begin position="125"/>
        <end position="146"/>
    </location>
</feature>
<feature type="transmembrane region" description="Helical" evidence="13">
    <location>
        <begin position="73"/>
        <end position="91"/>
    </location>
</feature>
<dbReference type="Proteomes" id="UP001059295">
    <property type="component" value="Chromosome"/>
</dbReference>
<comment type="subcellular location">
    <subcellularLocation>
        <location evidence="1 13">Cell membrane</location>
        <topology evidence="1 13">Multi-pass membrane protein</topology>
    </subcellularLocation>
</comment>
<feature type="binding site" description="M2 metal binding site" evidence="13">
    <location>
        <position position="138"/>
    </location>
    <ligand>
        <name>Fe(2+)</name>
        <dbReference type="ChEBI" id="CHEBI:29033"/>
    </ligand>
</feature>
<feature type="transmembrane region" description="Helical" evidence="13">
    <location>
        <begin position="214"/>
        <end position="235"/>
    </location>
</feature>
<feature type="binding site" description="M1 metal binding site" evidence="13">
    <location>
        <position position="167"/>
    </location>
    <ligand>
        <name>Zn(2+)</name>
        <dbReference type="ChEBI" id="CHEBI:29105"/>
    </ligand>
</feature>
<evidence type="ECO:0000256" key="4">
    <source>
        <dbReference type="ARBA" id="ARBA00022475"/>
    </source>
</evidence>
<keyword evidence="7 13" id="KW-0862">Zinc</keyword>
<dbReference type="PANTHER" id="PTHR11040:SF205">
    <property type="entry name" value="ZINC TRANSPORTER ZUPT"/>
    <property type="match status" value="1"/>
</dbReference>
<evidence type="ECO:0000256" key="12">
    <source>
        <dbReference type="ARBA" id="ARBA00023136"/>
    </source>
</evidence>
<name>A0ABY5V088_9BACT</name>
<keyword evidence="5 13" id="KW-0812">Transmembrane</keyword>
<organism evidence="14 15">
    <name type="scientific">Alistipes ihumii AP11</name>
    <dbReference type="NCBI Taxonomy" id="1211813"/>
    <lineage>
        <taxon>Bacteria</taxon>
        <taxon>Pseudomonadati</taxon>
        <taxon>Bacteroidota</taxon>
        <taxon>Bacteroidia</taxon>
        <taxon>Bacteroidales</taxon>
        <taxon>Rikenellaceae</taxon>
        <taxon>Alistipes</taxon>
    </lineage>
</organism>
<feature type="binding site" description="M2 metal binding site" evidence="13">
    <location>
        <position position="164"/>
    </location>
    <ligand>
        <name>Fe(2+)</name>
        <dbReference type="ChEBI" id="CHEBI:29033"/>
    </ligand>
</feature>
<keyword evidence="3 13" id="KW-0813">Transport</keyword>
<sequence length="267" mass="28180">MEAPVLYAFLLTLGAGLATGIGSAIAFFANHTNRKFLSFSLGVSAGVMIYVSFVEILHGAQISLEEILGVRGGMSVCALAFFGGMLLSALIDRIVPSAENPHEFKSVENMDAPAPPRHRMMRTGLLTALVVGIHNFPEGIATFMASVDSTEIGLAIAAAIAIHNIPEGIAVSVPVYYATGSRKKAFWYSFLSGISEPVGALAAYLVLMPFMSPVLLNCVFAAVAGIMVFISLDELLPAAREYGQPHIAIYGLLSGMAVMALSLILLS</sequence>
<protein>
    <recommendedName>
        <fullName evidence="13">Zinc transporter ZupT</fullName>
    </recommendedName>
</protein>
<feature type="transmembrane region" description="Helical" evidence="13">
    <location>
        <begin position="6"/>
        <end position="29"/>
    </location>
</feature>
<keyword evidence="8 13" id="KW-0864">Zinc transport</keyword>
<keyword evidence="4 13" id="KW-1003">Cell membrane</keyword>
<evidence type="ECO:0000256" key="3">
    <source>
        <dbReference type="ARBA" id="ARBA00022448"/>
    </source>
</evidence>
<keyword evidence="9 13" id="KW-1133">Transmembrane helix</keyword>
<evidence type="ECO:0000256" key="5">
    <source>
        <dbReference type="ARBA" id="ARBA00022692"/>
    </source>
</evidence>
<keyword evidence="12 13" id="KW-0472">Membrane</keyword>
<evidence type="ECO:0000256" key="1">
    <source>
        <dbReference type="ARBA" id="ARBA00004651"/>
    </source>
</evidence>
<feature type="binding site" description="M2 metal binding site" evidence="13">
    <location>
        <position position="135"/>
    </location>
    <ligand>
        <name>Fe(2+)</name>
        <dbReference type="ChEBI" id="CHEBI:29033"/>
    </ligand>
</feature>
<evidence type="ECO:0000256" key="7">
    <source>
        <dbReference type="ARBA" id="ARBA00022833"/>
    </source>
</evidence>
<proteinExistence type="inferred from homology"/>
<comment type="function">
    <text evidence="13">Mediates zinc uptake. May also transport other divalent cations.</text>
</comment>
<evidence type="ECO:0000256" key="2">
    <source>
        <dbReference type="ARBA" id="ARBA00009703"/>
    </source>
</evidence>
<feature type="transmembrane region" description="Helical" evidence="13">
    <location>
        <begin position="36"/>
        <end position="53"/>
    </location>
</feature>
<feature type="binding site" description="M2 metal binding site" evidence="13">
    <location>
        <position position="167"/>
    </location>
    <ligand>
        <name>Fe(2+)</name>
        <dbReference type="ChEBI" id="CHEBI:29033"/>
    </ligand>
</feature>
<evidence type="ECO:0000256" key="13">
    <source>
        <dbReference type="HAMAP-Rule" id="MF_00548"/>
    </source>
</evidence>
<dbReference type="InterPro" id="IPR003689">
    <property type="entry name" value="ZIP"/>
</dbReference>
<reference evidence="14" key="1">
    <citation type="journal article" date="2022" name="Cell">
        <title>Design, construction, and in vivo augmentation of a complex gut microbiome.</title>
        <authorList>
            <person name="Cheng A.G."/>
            <person name="Ho P.Y."/>
            <person name="Aranda-Diaz A."/>
            <person name="Jain S."/>
            <person name="Yu F.B."/>
            <person name="Meng X."/>
            <person name="Wang M."/>
            <person name="Iakiviak M."/>
            <person name="Nagashima K."/>
            <person name="Zhao A."/>
            <person name="Murugkar P."/>
            <person name="Patil A."/>
            <person name="Atabakhsh K."/>
            <person name="Weakley A."/>
            <person name="Yan J."/>
            <person name="Brumbaugh A.R."/>
            <person name="Higginbottom S."/>
            <person name="Dimas A."/>
            <person name="Shiver A.L."/>
            <person name="Deutschbauer A."/>
            <person name="Neff N."/>
            <person name="Sonnenburg J.L."/>
            <person name="Huang K.C."/>
            <person name="Fischbach M.A."/>
        </authorList>
    </citation>
    <scope>NUCLEOTIDE SEQUENCE</scope>
    <source>
        <strain evidence="14">AP11</strain>
    </source>
</reference>
<feature type="binding site" description="M1 metal binding site" evidence="13">
    <location>
        <position position="138"/>
    </location>
    <ligand>
        <name>Zn(2+)</name>
        <dbReference type="ChEBI" id="CHEBI:29105"/>
    </ligand>
</feature>
<feature type="transmembrane region" description="Helical" evidence="13">
    <location>
        <begin position="247"/>
        <end position="266"/>
    </location>
</feature>
<dbReference type="InterPro" id="IPR023498">
    <property type="entry name" value="Zn_transptr_ZupT"/>
</dbReference>
<evidence type="ECO:0000256" key="11">
    <source>
        <dbReference type="ARBA" id="ARBA00023065"/>
    </source>
</evidence>
<comment type="similarity">
    <text evidence="2 13">Belongs to the ZIP transporter (TC 2.A.5) family. ZupT subfamily.</text>
</comment>
<evidence type="ECO:0000256" key="9">
    <source>
        <dbReference type="ARBA" id="ARBA00022989"/>
    </source>
</evidence>
<keyword evidence="15" id="KW-1185">Reference proteome</keyword>
<feature type="binding site" description="M1 metal binding site" evidence="13">
    <location>
        <position position="163"/>
    </location>
    <ligand>
        <name>Zn(2+)</name>
        <dbReference type="ChEBI" id="CHEBI:29105"/>
    </ligand>
</feature>
<keyword evidence="6" id="KW-0479">Metal-binding</keyword>
<dbReference type="GeneID" id="82890364"/>
<evidence type="ECO:0000256" key="10">
    <source>
        <dbReference type="ARBA" id="ARBA00023004"/>
    </source>
</evidence>
<evidence type="ECO:0000313" key="14">
    <source>
        <dbReference type="EMBL" id="UWN57473.1"/>
    </source>
</evidence>
<dbReference type="RefSeq" id="WP_019245125.1">
    <property type="nucleotide sequence ID" value="NZ_CAPH01000006.1"/>
</dbReference>
<dbReference type="EMBL" id="CP102294">
    <property type="protein sequence ID" value="UWN57473.1"/>
    <property type="molecule type" value="Genomic_DNA"/>
</dbReference>
<feature type="transmembrane region" description="Helical" evidence="13">
    <location>
        <begin position="185"/>
        <end position="208"/>
    </location>
</feature>
<evidence type="ECO:0000313" key="15">
    <source>
        <dbReference type="Proteomes" id="UP001059295"/>
    </source>
</evidence>
<evidence type="ECO:0000256" key="6">
    <source>
        <dbReference type="ARBA" id="ARBA00022723"/>
    </source>
</evidence>
<evidence type="ECO:0000256" key="8">
    <source>
        <dbReference type="ARBA" id="ARBA00022906"/>
    </source>
</evidence>
<feature type="binding site" description="M2 metal binding site" evidence="13">
    <location>
        <position position="196"/>
    </location>
    <ligand>
        <name>Fe(2+)</name>
        <dbReference type="ChEBI" id="CHEBI:29033"/>
    </ligand>
</feature>
<dbReference type="PANTHER" id="PTHR11040">
    <property type="entry name" value="ZINC/IRON TRANSPORTER"/>
    <property type="match status" value="1"/>
</dbReference>